<accession>A0A830I2L9</accession>
<dbReference type="AlphaFoldDB" id="A0A830I2L9"/>
<organism evidence="2 3">
    <name type="scientific">Pycnococcus provasolii</name>
    <dbReference type="NCBI Taxonomy" id="41880"/>
    <lineage>
        <taxon>Eukaryota</taxon>
        <taxon>Viridiplantae</taxon>
        <taxon>Chlorophyta</taxon>
        <taxon>Pseudoscourfieldiophyceae</taxon>
        <taxon>Pseudoscourfieldiales</taxon>
        <taxon>Pycnococcaceae</taxon>
        <taxon>Pycnococcus</taxon>
    </lineage>
</organism>
<evidence type="ECO:0000313" key="3">
    <source>
        <dbReference type="Proteomes" id="UP000660262"/>
    </source>
</evidence>
<evidence type="ECO:0000313" key="2">
    <source>
        <dbReference type="EMBL" id="GHP11299.1"/>
    </source>
</evidence>
<comment type="caution">
    <text evidence="2">The sequence shown here is derived from an EMBL/GenBank/DDBJ whole genome shotgun (WGS) entry which is preliminary data.</text>
</comment>
<reference evidence="2" key="1">
    <citation type="submission" date="2020-10" db="EMBL/GenBank/DDBJ databases">
        <title>Unveiling of a novel bifunctional photoreceptor, Dualchrome1, isolated from a cosmopolitan green alga.</title>
        <authorList>
            <person name="Suzuki S."/>
            <person name="Kawachi M."/>
        </authorList>
    </citation>
    <scope>NUCLEOTIDE SEQUENCE</scope>
    <source>
        <strain evidence="2">NIES 2893</strain>
    </source>
</reference>
<gene>
    <name evidence="2" type="ORF">PPROV_001002700</name>
</gene>
<proteinExistence type="predicted"/>
<protein>
    <submittedName>
        <fullName evidence="2">Uncharacterized protein</fullName>
    </submittedName>
</protein>
<feature type="region of interest" description="Disordered" evidence="1">
    <location>
        <begin position="1"/>
        <end position="27"/>
    </location>
</feature>
<evidence type="ECO:0000256" key="1">
    <source>
        <dbReference type="SAM" id="MobiDB-lite"/>
    </source>
</evidence>
<keyword evidence="3" id="KW-1185">Reference proteome</keyword>
<sequence length="111" mass="12623">MASVSSTEPRAARAKRRRDAHETELSQLKVQQAARARTYIEDSVDIFFLCSNVEFRTEHLRAADKMHQATHYAPVVDPPLRIEQILAHKRLPSQDVLAALASVLAPRFYLQ</sequence>
<name>A0A830I2L9_9CHLO</name>
<dbReference type="EMBL" id="BNJQ01000033">
    <property type="protein sequence ID" value="GHP11299.1"/>
    <property type="molecule type" value="Genomic_DNA"/>
</dbReference>
<dbReference type="Proteomes" id="UP000660262">
    <property type="component" value="Unassembled WGS sequence"/>
</dbReference>